<name>A0A656D9Z7_KRYT1</name>
<feature type="transmembrane region" description="Helical" evidence="14">
    <location>
        <begin position="258"/>
        <end position="283"/>
    </location>
</feature>
<dbReference type="Pfam" id="PF00662">
    <property type="entry name" value="Proton_antipo_N"/>
    <property type="match status" value="1"/>
</dbReference>
<dbReference type="GO" id="GO:0042773">
    <property type="term" value="P:ATP synthesis coupled electron transport"/>
    <property type="evidence" value="ECO:0007669"/>
    <property type="project" value="InterPro"/>
</dbReference>
<dbReference type="InterPro" id="IPR003945">
    <property type="entry name" value="NU5C-like"/>
</dbReference>
<feature type="domain" description="NADH-Ubiquinone oxidoreductase (complex I) chain 5 N-terminal" evidence="16">
    <location>
        <begin position="71"/>
        <end position="121"/>
    </location>
</feature>
<evidence type="ECO:0000313" key="19">
    <source>
        <dbReference type="Proteomes" id="UP000243065"/>
    </source>
</evidence>
<dbReference type="InterPro" id="IPR002128">
    <property type="entry name" value="NADH_UbQ_OxRdtase_chlpt_su5_C"/>
</dbReference>
<keyword evidence="10 14" id="KW-0472">Membrane</keyword>
<dbReference type="InterPro" id="IPR001750">
    <property type="entry name" value="ND/Mrp_TM"/>
</dbReference>
<gene>
    <name evidence="18" type="ORF">JGI24_01190</name>
</gene>
<evidence type="ECO:0000256" key="4">
    <source>
        <dbReference type="ARBA" id="ARBA00022719"/>
    </source>
</evidence>
<keyword evidence="6" id="KW-0618">Plastoquinone</keyword>
<feature type="transmembrane region" description="Helical" evidence="14">
    <location>
        <begin position="346"/>
        <end position="363"/>
    </location>
</feature>
<keyword evidence="19" id="KW-1185">Reference proteome</keyword>
<feature type="transmembrane region" description="Helical" evidence="14">
    <location>
        <begin position="460"/>
        <end position="480"/>
    </location>
</feature>
<dbReference type="EMBL" id="CZVU01000055">
    <property type="protein sequence ID" value="CUT02798.1"/>
    <property type="molecule type" value="Genomic_DNA"/>
</dbReference>
<dbReference type="PANTHER" id="PTHR42829:SF2">
    <property type="entry name" value="NADH-UBIQUINONE OXIDOREDUCTASE CHAIN 5"/>
    <property type="match status" value="1"/>
</dbReference>
<dbReference type="Proteomes" id="UP000243065">
    <property type="component" value="Unassembled WGS sequence"/>
</dbReference>
<feature type="transmembrane region" description="Helical" evidence="14">
    <location>
        <begin position="418"/>
        <end position="439"/>
    </location>
</feature>
<feature type="transmembrane region" description="Helical" evidence="14">
    <location>
        <begin position="6"/>
        <end position="24"/>
    </location>
</feature>
<evidence type="ECO:0000256" key="12">
    <source>
        <dbReference type="ARBA" id="ARBA00048026"/>
    </source>
</evidence>
<feature type="transmembrane region" description="Helical" evidence="14">
    <location>
        <begin position="183"/>
        <end position="201"/>
    </location>
</feature>
<dbReference type="GO" id="GO:0003954">
    <property type="term" value="F:NADH dehydrogenase activity"/>
    <property type="evidence" value="ECO:0007669"/>
    <property type="project" value="TreeGrafter"/>
</dbReference>
<evidence type="ECO:0000256" key="5">
    <source>
        <dbReference type="ARBA" id="ARBA00022857"/>
    </source>
</evidence>
<dbReference type="InterPro" id="IPR001516">
    <property type="entry name" value="Proton_antipo_N"/>
</dbReference>
<dbReference type="PANTHER" id="PTHR42829">
    <property type="entry name" value="NADH-UBIQUINONE OXIDOREDUCTASE CHAIN 5"/>
    <property type="match status" value="1"/>
</dbReference>
<feature type="transmembrane region" description="Helical" evidence="14">
    <location>
        <begin position="221"/>
        <end position="246"/>
    </location>
</feature>
<keyword evidence="4" id="KW-0874">Quinone</keyword>
<proteinExistence type="inferred from homology"/>
<accession>A0A656D9Z7</accession>
<evidence type="ECO:0000256" key="7">
    <source>
        <dbReference type="ARBA" id="ARBA00022967"/>
    </source>
</evidence>
<feature type="transmembrane region" description="Helical" evidence="14">
    <location>
        <begin position="289"/>
        <end position="307"/>
    </location>
</feature>
<evidence type="ECO:0000259" key="15">
    <source>
        <dbReference type="Pfam" id="PF00361"/>
    </source>
</evidence>
<feature type="transmembrane region" description="Helical" evidence="14">
    <location>
        <begin position="517"/>
        <end position="538"/>
    </location>
</feature>
<comment type="catalytic activity">
    <reaction evidence="11">
        <text>a plastoquinone + NADPH + (n+1) H(+)(in) = a plastoquinol + NADP(+) + n H(+)(out)</text>
        <dbReference type="Rhea" id="RHEA:42612"/>
        <dbReference type="Rhea" id="RHEA-COMP:9561"/>
        <dbReference type="Rhea" id="RHEA-COMP:9562"/>
        <dbReference type="ChEBI" id="CHEBI:15378"/>
        <dbReference type="ChEBI" id="CHEBI:17757"/>
        <dbReference type="ChEBI" id="CHEBI:57783"/>
        <dbReference type="ChEBI" id="CHEBI:58349"/>
        <dbReference type="ChEBI" id="CHEBI:62192"/>
    </reaction>
</comment>
<keyword evidence="9" id="KW-0520">NAD</keyword>
<feature type="domain" description="NADH:ubiquinone/plastoquinone oxidoreductase chloroplast chain 5 C-terminal" evidence="17">
    <location>
        <begin position="446"/>
        <end position="579"/>
    </location>
</feature>
<dbReference type="Gene3D" id="1.20.5.2700">
    <property type="match status" value="1"/>
</dbReference>
<evidence type="ECO:0000256" key="14">
    <source>
        <dbReference type="SAM" id="Phobius"/>
    </source>
</evidence>
<dbReference type="Pfam" id="PF01010">
    <property type="entry name" value="Proton_antipo_C"/>
    <property type="match status" value="1"/>
</dbReference>
<reference evidence="18 19" key="1">
    <citation type="submission" date="2015-11" db="EMBL/GenBank/DDBJ databases">
        <authorList>
            <person name="Varghese N."/>
        </authorList>
    </citation>
    <scope>NUCLEOTIDE SEQUENCE [LARGE SCALE GENOMIC DNA]</scope>
    <source>
        <strain evidence="18 19">JGI-24</strain>
    </source>
</reference>
<evidence type="ECO:0000256" key="2">
    <source>
        <dbReference type="ARBA" id="ARBA00008200"/>
    </source>
</evidence>
<feature type="transmembrane region" description="Helical" evidence="14">
    <location>
        <begin position="383"/>
        <end position="403"/>
    </location>
</feature>
<keyword evidence="5" id="KW-0521">NADP</keyword>
<evidence type="ECO:0000256" key="11">
    <source>
        <dbReference type="ARBA" id="ARBA00047726"/>
    </source>
</evidence>
<comment type="similarity">
    <text evidence="2">Belongs to the complex I subunit 5 family.</text>
</comment>
<feature type="transmembrane region" description="Helical" evidence="14">
    <location>
        <begin position="143"/>
        <end position="162"/>
    </location>
</feature>
<dbReference type="GO" id="GO:0048038">
    <property type="term" value="F:quinone binding"/>
    <property type="evidence" value="ECO:0007669"/>
    <property type="project" value="UniProtKB-KW"/>
</dbReference>
<sequence>MHSYIGLSLLFPLIGFIINGLFGWRIKNEKIIGWFGSLTVGASFVVSFLIYLELIGLPFYERKFIVEYLSWIKTGGLDVSFSYLVDPLSILMAMVVTGVGFLIHVYSIGYMHGDKGFARFFAYLNLFIFMMLTLVLADNYLLMFLGWEGVGLCSYLLIGFWYDKPFEKMTTSDAGRKAFIVNRIGDFGFLLGLFLMYKYFGSLNFNTVFSIADKLQAGDTTVFWITLLLFVGATGKSAQIPLYVWLPDAMAGPTPVSALIHAATMVTAGVYMIARSSILYALAPTTMEIVAIIGALTAVYAASMGLVQNGIKKILAYSTISQLGYMFLAMGVGAFSAGIFHLMTHAFFKALLFLGAGAVMHALDNEEDIQKMGGLKKHLPITYKTFFIASLAISGIPPLSGFFSKDEILWGAYSQGSFWLWLLGAIGAFMTAFYMFRLVTLVFETSPRYGAKHPHEAPKVMTVPLLILGFFSIVSGFVGIPESFGVKNLFHHWLEPVFESANAKLTFESIHSHSTEFFLMFISVLIGLGGILLARYLYLNRIETVRKLTQSFYGIYKLLYNKYYVDEIYDLVVVKPVKWGSEKLLWKFFDVKIIDGFVNGSARLTSAISSVIRFVQNGIVQFYAVVFVIGILIILWLIF</sequence>
<comment type="catalytic activity">
    <reaction evidence="12">
        <text>a plastoquinone + NADH + (n+1) H(+)(in) = a plastoquinol + NAD(+) + n H(+)(out)</text>
        <dbReference type="Rhea" id="RHEA:42608"/>
        <dbReference type="Rhea" id="RHEA-COMP:9561"/>
        <dbReference type="Rhea" id="RHEA-COMP:9562"/>
        <dbReference type="ChEBI" id="CHEBI:15378"/>
        <dbReference type="ChEBI" id="CHEBI:17757"/>
        <dbReference type="ChEBI" id="CHEBI:57540"/>
        <dbReference type="ChEBI" id="CHEBI:57945"/>
        <dbReference type="ChEBI" id="CHEBI:62192"/>
    </reaction>
</comment>
<evidence type="ECO:0000256" key="9">
    <source>
        <dbReference type="ARBA" id="ARBA00023027"/>
    </source>
</evidence>
<dbReference type="PRINTS" id="PR01434">
    <property type="entry name" value="NADHDHGNASE5"/>
</dbReference>
<evidence type="ECO:0000256" key="6">
    <source>
        <dbReference type="ARBA" id="ARBA00022957"/>
    </source>
</evidence>
<feature type="transmembrane region" description="Helical" evidence="14">
    <location>
        <begin position="120"/>
        <end position="137"/>
    </location>
</feature>
<evidence type="ECO:0000256" key="10">
    <source>
        <dbReference type="ARBA" id="ARBA00023136"/>
    </source>
</evidence>
<keyword evidence="3 13" id="KW-0812">Transmembrane</keyword>
<dbReference type="AlphaFoldDB" id="A0A656D9Z7"/>
<feature type="domain" description="NADH:quinone oxidoreductase/Mrp antiporter transmembrane" evidence="15">
    <location>
        <begin position="137"/>
        <end position="431"/>
    </location>
</feature>
<dbReference type="GO" id="GO:0012505">
    <property type="term" value="C:endomembrane system"/>
    <property type="evidence" value="ECO:0007669"/>
    <property type="project" value="UniProtKB-SubCell"/>
</dbReference>
<evidence type="ECO:0000259" key="17">
    <source>
        <dbReference type="Pfam" id="PF01010"/>
    </source>
</evidence>
<feature type="transmembrane region" description="Helical" evidence="14">
    <location>
        <begin position="88"/>
        <end position="108"/>
    </location>
</feature>
<keyword evidence="8 14" id="KW-1133">Transmembrane helix</keyword>
<dbReference type="InterPro" id="IPR018393">
    <property type="entry name" value="NADHpl_OxRdtase_5_subgr"/>
</dbReference>
<dbReference type="OrthoDB" id="9807568at2"/>
<evidence type="ECO:0000256" key="3">
    <source>
        <dbReference type="ARBA" id="ARBA00022692"/>
    </source>
</evidence>
<evidence type="ECO:0000256" key="13">
    <source>
        <dbReference type="RuleBase" id="RU000320"/>
    </source>
</evidence>
<dbReference type="GO" id="GO:0015990">
    <property type="term" value="P:electron transport coupled proton transport"/>
    <property type="evidence" value="ECO:0007669"/>
    <property type="project" value="TreeGrafter"/>
</dbReference>
<dbReference type="NCBIfam" id="NF005141">
    <property type="entry name" value="PRK06590.1"/>
    <property type="match status" value="1"/>
</dbReference>
<organism evidence="18 19">
    <name type="scientific">Kryptobacter tengchongensis</name>
    <dbReference type="NCBI Taxonomy" id="1643429"/>
    <lineage>
        <taxon>Bacteria</taxon>
        <taxon>Pseudomonadati</taxon>
        <taxon>Candidatus Kryptoniota</taxon>
        <taxon>Candidatus Kryptobacter</taxon>
    </lineage>
</organism>
<evidence type="ECO:0000313" key="18">
    <source>
        <dbReference type="EMBL" id="CUT02798.1"/>
    </source>
</evidence>
<feature type="transmembrane region" description="Helical" evidence="14">
    <location>
        <begin position="314"/>
        <end position="340"/>
    </location>
</feature>
<evidence type="ECO:0000259" key="16">
    <source>
        <dbReference type="Pfam" id="PF00662"/>
    </source>
</evidence>
<evidence type="ECO:0000256" key="8">
    <source>
        <dbReference type="ARBA" id="ARBA00022989"/>
    </source>
</evidence>
<dbReference type="PRINTS" id="PR01435">
    <property type="entry name" value="NPOXDRDTASE5"/>
</dbReference>
<feature type="transmembrane region" description="Helical" evidence="14">
    <location>
        <begin position="31"/>
        <end position="52"/>
    </location>
</feature>
<keyword evidence="7" id="KW-1278">Translocase</keyword>
<evidence type="ECO:0000256" key="1">
    <source>
        <dbReference type="ARBA" id="ARBA00004127"/>
    </source>
</evidence>
<feature type="transmembrane region" description="Helical" evidence="14">
    <location>
        <begin position="619"/>
        <end position="638"/>
    </location>
</feature>
<dbReference type="RefSeq" id="WP_072150560.1">
    <property type="nucleotide sequence ID" value="NZ_CZVU01000055.1"/>
</dbReference>
<dbReference type="GO" id="GO:0008137">
    <property type="term" value="F:NADH dehydrogenase (ubiquinone) activity"/>
    <property type="evidence" value="ECO:0007669"/>
    <property type="project" value="InterPro"/>
</dbReference>
<dbReference type="Pfam" id="PF00361">
    <property type="entry name" value="Proton_antipo_M"/>
    <property type="match status" value="1"/>
</dbReference>
<protein>
    <submittedName>
        <fullName evidence="18">NADH dehydrogenase subunit L</fullName>
    </submittedName>
</protein>
<comment type="subcellular location">
    <subcellularLocation>
        <location evidence="1">Endomembrane system</location>
        <topology evidence="1">Multi-pass membrane protein</topology>
    </subcellularLocation>
    <subcellularLocation>
        <location evidence="13">Membrane</location>
        <topology evidence="13">Multi-pass membrane protein</topology>
    </subcellularLocation>
</comment>
<dbReference type="NCBIfam" id="TIGR01974">
    <property type="entry name" value="NDH_I_L"/>
    <property type="match status" value="1"/>
</dbReference>
<dbReference type="GO" id="GO:0016020">
    <property type="term" value="C:membrane"/>
    <property type="evidence" value="ECO:0007669"/>
    <property type="project" value="UniProtKB-SubCell"/>
</dbReference>